<evidence type="ECO:0000256" key="4">
    <source>
        <dbReference type="ARBA" id="ARBA00023136"/>
    </source>
</evidence>
<comment type="subcellular location">
    <subcellularLocation>
        <location evidence="1">Membrane</location>
    </subcellularLocation>
</comment>
<keyword evidence="4 6" id="KW-0472">Membrane</keyword>
<proteinExistence type="predicted"/>
<reference evidence="8 9" key="1">
    <citation type="journal article" date="2011" name="J. Bacteriol.">
        <title>Genome sequence of the halotolerant marine bacterium Myxococcus fulvus HW-1.</title>
        <authorList>
            <person name="Li Z.F."/>
            <person name="Li X."/>
            <person name="Liu H."/>
            <person name="Liu X."/>
            <person name="Han K."/>
            <person name="Wu Z.H."/>
            <person name="Hu W."/>
            <person name="Li F.F."/>
            <person name="Li Y.Z."/>
        </authorList>
    </citation>
    <scope>NUCLEOTIDE SEQUENCE [LARGE SCALE GENOMIC DNA]</scope>
    <source>
        <strain evidence="9">ATCC BAA-855 / HW-1</strain>
    </source>
</reference>
<evidence type="ECO:0000256" key="2">
    <source>
        <dbReference type="ARBA" id="ARBA00022692"/>
    </source>
</evidence>
<dbReference type="STRING" id="483219.LILAB_21930"/>
<feature type="compositionally biased region" description="Polar residues" evidence="5">
    <location>
        <begin position="210"/>
        <end position="224"/>
    </location>
</feature>
<dbReference type="PANTHER" id="PTHR11863">
    <property type="entry name" value="STEROL DESATURASE"/>
    <property type="match status" value="1"/>
</dbReference>
<feature type="transmembrane region" description="Helical" evidence="6">
    <location>
        <begin position="146"/>
        <end position="168"/>
    </location>
</feature>
<dbReference type="EMBL" id="CP002830">
    <property type="protein sequence ID" value="AEI66285.1"/>
    <property type="molecule type" value="Genomic_DNA"/>
</dbReference>
<dbReference type="GO" id="GO:0005506">
    <property type="term" value="F:iron ion binding"/>
    <property type="evidence" value="ECO:0007669"/>
    <property type="project" value="InterPro"/>
</dbReference>
<dbReference type="GO" id="GO:0008610">
    <property type="term" value="P:lipid biosynthetic process"/>
    <property type="evidence" value="ECO:0007669"/>
    <property type="project" value="InterPro"/>
</dbReference>
<sequence>MSSLTAIGGMVLSFGVLAFIFWPLEKAWAARPGQPLLRSGFRTDLAYFVAQYLVLAPLALVVLNGVKTLCQVEALTGLQVTVARQPWWLQAIEAVVLCDVLVYGFHRLSHQVDFLWRFHAVHHSAEHLDWLAAHREHPVDGLLTQLVVNLPAMLMGFPLTTLAMLIAFRGMWAIFIHSNVRLPLGPLGFSARPNCTTGTTRASGRRGITSATSRPGRTGSSAPTTGPPAPRSIRSGSWGRIPGASSRSCSRQRRGRRAAWHVPRKGPSK</sequence>
<evidence type="ECO:0000256" key="5">
    <source>
        <dbReference type="SAM" id="MobiDB-lite"/>
    </source>
</evidence>
<evidence type="ECO:0000256" key="3">
    <source>
        <dbReference type="ARBA" id="ARBA00022989"/>
    </source>
</evidence>
<evidence type="ECO:0000313" key="8">
    <source>
        <dbReference type="EMBL" id="AEI66285.1"/>
    </source>
</evidence>
<dbReference type="GO" id="GO:0016020">
    <property type="term" value="C:membrane"/>
    <property type="evidence" value="ECO:0007669"/>
    <property type="project" value="UniProtKB-SubCell"/>
</dbReference>
<dbReference type="GO" id="GO:0016491">
    <property type="term" value="F:oxidoreductase activity"/>
    <property type="evidence" value="ECO:0007669"/>
    <property type="project" value="InterPro"/>
</dbReference>
<dbReference type="Pfam" id="PF04116">
    <property type="entry name" value="FA_hydroxylase"/>
    <property type="match status" value="1"/>
</dbReference>
<keyword evidence="2 6" id="KW-0812">Transmembrane</keyword>
<dbReference type="InterPro" id="IPR006694">
    <property type="entry name" value="Fatty_acid_hydroxylase"/>
</dbReference>
<evidence type="ECO:0000313" key="9">
    <source>
        <dbReference type="Proteomes" id="UP000000488"/>
    </source>
</evidence>
<name>F8CHG7_MYXFH</name>
<protein>
    <recommendedName>
        <fullName evidence="7">Fatty acid hydroxylase domain-containing protein</fullName>
    </recommendedName>
</protein>
<gene>
    <name evidence="8" type="ordered locus">LILAB_21930</name>
</gene>
<dbReference type="Proteomes" id="UP000000488">
    <property type="component" value="Chromosome"/>
</dbReference>
<accession>F8CHG7</accession>
<feature type="region of interest" description="Disordered" evidence="5">
    <location>
        <begin position="195"/>
        <end position="269"/>
    </location>
</feature>
<dbReference type="AlphaFoldDB" id="F8CHG7"/>
<dbReference type="KEGG" id="mfu:LILAB_21930"/>
<keyword evidence="3 6" id="KW-1133">Transmembrane helix</keyword>
<feature type="transmembrane region" description="Helical" evidence="6">
    <location>
        <begin position="45"/>
        <end position="66"/>
    </location>
</feature>
<feature type="compositionally biased region" description="Low complexity" evidence="5">
    <location>
        <begin position="196"/>
        <end position="209"/>
    </location>
</feature>
<organism evidence="8 9">
    <name type="scientific">Myxococcus fulvus (strain ATCC BAA-855 / HW-1)</name>
    <dbReference type="NCBI Taxonomy" id="483219"/>
    <lineage>
        <taxon>Bacteria</taxon>
        <taxon>Pseudomonadati</taxon>
        <taxon>Myxococcota</taxon>
        <taxon>Myxococcia</taxon>
        <taxon>Myxococcales</taxon>
        <taxon>Cystobacterineae</taxon>
        <taxon>Myxococcaceae</taxon>
        <taxon>Myxococcus</taxon>
    </lineage>
</organism>
<evidence type="ECO:0000256" key="1">
    <source>
        <dbReference type="ARBA" id="ARBA00004370"/>
    </source>
</evidence>
<evidence type="ECO:0000256" key="6">
    <source>
        <dbReference type="SAM" id="Phobius"/>
    </source>
</evidence>
<feature type="compositionally biased region" description="Basic residues" evidence="5">
    <location>
        <begin position="250"/>
        <end position="269"/>
    </location>
</feature>
<dbReference type="HOGENOM" id="CLU_1033737_0_0_7"/>
<evidence type="ECO:0000259" key="7">
    <source>
        <dbReference type="Pfam" id="PF04116"/>
    </source>
</evidence>
<dbReference type="InterPro" id="IPR050307">
    <property type="entry name" value="Sterol_Desaturase_Related"/>
</dbReference>
<dbReference type="eggNOG" id="COG3000">
    <property type="taxonomic scope" value="Bacteria"/>
</dbReference>
<feature type="domain" description="Fatty acid hydroxylase" evidence="7">
    <location>
        <begin position="94"/>
        <end position="187"/>
    </location>
</feature>